<keyword evidence="6" id="KW-0704">Schiff base</keyword>
<comment type="caution">
    <text evidence="9">The sequence shown here is derived from an EMBL/GenBank/DDBJ whole genome shotgun (WGS) entry which is preliminary data.</text>
</comment>
<dbReference type="Gene3D" id="3.20.20.70">
    <property type="entry name" value="Aldolase class I"/>
    <property type="match status" value="1"/>
</dbReference>
<organism evidence="9 10">
    <name type="scientific">Protopolystoma xenopodis</name>
    <dbReference type="NCBI Taxonomy" id="117903"/>
    <lineage>
        <taxon>Eukaryota</taxon>
        <taxon>Metazoa</taxon>
        <taxon>Spiralia</taxon>
        <taxon>Lophotrochozoa</taxon>
        <taxon>Platyhelminthes</taxon>
        <taxon>Monogenea</taxon>
        <taxon>Polyopisthocotylea</taxon>
        <taxon>Polystomatidea</taxon>
        <taxon>Polystomatidae</taxon>
        <taxon>Protopolystoma</taxon>
    </lineage>
</organism>
<evidence type="ECO:0000256" key="1">
    <source>
        <dbReference type="ARBA" id="ARBA00004714"/>
    </source>
</evidence>
<evidence type="ECO:0000256" key="3">
    <source>
        <dbReference type="ARBA" id="ARBA00013068"/>
    </source>
</evidence>
<reference evidence="9" key="1">
    <citation type="submission" date="2018-11" db="EMBL/GenBank/DDBJ databases">
        <authorList>
            <consortium name="Pathogen Informatics"/>
        </authorList>
    </citation>
    <scope>NUCLEOTIDE SEQUENCE</scope>
</reference>
<comment type="catalytic activity">
    <reaction evidence="7">
        <text>beta-D-fructose 1,6-bisphosphate = D-glyceraldehyde 3-phosphate + dihydroxyacetone phosphate</text>
        <dbReference type="Rhea" id="RHEA:14729"/>
        <dbReference type="ChEBI" id="CHEBI:32966"/>
        <dbReference type="ChEBI" id="CHEBI:57642"/>
        <dbReference type="ChEBI" id="CHEBI:59776"/>
        <dbReference type="EC" id="4.1.2.13"/>
    </reaction>
</comment>
<sequence>NGLVPIVEPEVLPDGDHTLAEAQYATEKVLACTYKALSDHHVYLEGTLLKPNMVAPGQSCPFKASVEEIAYATVQTLLRTVPAAVPGITFLSGGQSEEEAALNLNAINRVALRRPWALTFSFGRALQASVLDAWKGKSENVKAGQGAFLEQAKVSKVLIFVAKFLYKQAKITCVGSLVYFYQVTKLYIINLKFCGYYSE</sequence>
<dbReference type="InterPro" id="IPR000741">
    <property type="entry name" value="FBA_I"/>
</dbReference>
<dbReference type="Pfam" id="PF00274">
    <property type="entry name" value="Glycolytic"/>
    <property type="match status" value="1"/>
</dbReference>
<keyword evidence="10" id="KW-1185">Reference proteome</keyword>
<dbReference type="SUPFAM" id="SSF51569">
    <property type="entry name" value="Aldolase"/>
    <property type="match status" value="1"/>
</dbReference>
<evidence type="ECO:0000256" key="5">
    <source>
        <dbReference type="ARBA" id="ARBA00023239"/>
    </source>
</evidence>
<dbReference type="AlphaFoldDB" id="A0A448WPP9"/>
<dbReference type="GO" id="GO:0004332">
    <property type="term" value="F:fructose-bisphosphate aldolase activity"/>
    <property type="evidence" value="ECO:0007669"/>
    <property type="project" value="UniProtKB-EC"/>
</dbReference>
<evidence type="ECO:0000313" key="9">
    <source>
        <dbReference type="EMBL" id="VEL17056.1"/>
    </source>
</evidence>
<keyword evidence="5 7" id="KW-0456">Lyase</keyword>
<evidence type="ECO:0000313" key="10">
    <source>
        <dbReference type="Proteomes" id="UP000784294"/>
    </source>
</evidence>
<dbReference type="Proteomes" id="UP000784294">
    <property type="component" value="Unassembled WGS sequence"/>
</dbReference>
<name>A0A448WPP9_9PLAT</name>
<comment type="similarity">
    <text evidence="2 7">Belongs to the class I fructose-bisphosphate aldolase family.</text>
</comment>
<evidence type="ECO:0000256" key="6">
    <source>
        <dbReference type="ARBA" id="ARBA00023270"/>
    </source>
</evidence>
<protein>
    <recommendedName>
        <fullName evidence="3 7">Fructose-bisphosphate aldolase</fullName>
        <ecNumber evidence="3 7">4.1.2.13</ecNumber>
    </recommendedName>
</protein>
<comment type="pathway">
    <text evidence="1 8">Carbohydrate degradation; glycolysis; D-glyceraldehyde 3-phosphate and glycerone phosphate from D-glucose: step 4/4.</text>
</comment>
<dbReference type="GO" id="GO:0006096">
    <property type="term" value="P:glycolytic process"/>
    <property type="evidence" value="ECO:0007669"/>
    <property type="project" value="UniProtKB-UniPathway"/>
</dbReference>
<accession>A0A448WPP9</accession>
<dbReference type="UniPathway" id="UPA00109">
    <property type="reaction ID" value="UER00183"/>
</dbReference>
<dbReference type="OrthoDB" id="36455at2759"/>
<proteinExistence type="inferred from homology"/>
<dbReference type="EC" id="4.1.2.13" evidence="3 7"/>
<feature type="non-terminal residue" evidence="9">
    <location>
        <position position="199"/>
    </location>
</feature>
<evidence type="ECO:0000256" key="2">
    <source>
        <dbReference type="ARBA" id="ARBA00010387"/>
    </source>
</evidence>
<dbReference type="InterPro" id="IPR029768">
    <property type="entry name" value="Aldolase_I_AS"/>
</dbReference>
<dbReference type="InterPro" id="IPR013785">
    <property type="entry name" value="Aldolase_TIM"/>
</dbReference>
<dbReference type="PANTHER" id="PTHR11627">
    <property type="entry name" value="FRUCTOSE-BISPHOSPHATE ALDOLASE"/>
    <property type="match status" value="1"/>
</dbReference>
<evidence type="ECO:0000256" key="7">
    <source>
        <dbReference type="RuleBase" id="RU003994"/>
    </source>
</evidence>
<gene>
    <name evidence="9" type="ORF">PXEA_LOCUS10496</name>
</gene>
<keyword evidence="4 7" id="KW-0324">Glycolysis</keyword>
<dbReference type="EMBL" id="CAAALY010030888">
    <property type="protein sequence ID" value="VEL17056.1"/>
    <property type="molecule type" value="Genomic_DNA"/>
</dbReference>
<evidence type="ECO:0000256" key="4">
    <source>
        <dbReference type="ARBA" id="ARBA00023152"/>
    </source>
</evidence>
<evidence type="ECO:0000256" key="8">
    <source>
        <dbReference type="RuleBase" id="RU004257"/>
    </source>
</evidence>
<dbReference type="PROSITE" id="PS00158">
    <property type="entry name" value="ALDOLASE_CLASS_I"/>
    <property type="match status" value="1"/>
</dbReference>